<dbReference type="PROSITE" id="PS50977">
    <property type="entry name" value="HTH_TETR_2"/>
    <property type="match status" value="1"/>
</dbReference>
<dbReference type="PRINTS" id="PR00455">
    <property type="entry name" value="HTHTETR"/>
</dbReference>
<comment type="caution">
    <text evidence="5">The sequence shown here is derived from an EMBL/GenBank/DDBJ whole genome shotgun (WGS) entry which is preliminary data.</text>
</comment>
<dbReference type="InterPro" id="IPR023772">
    <property type="entry name" value="DNA-bd_HTH_TetR-type_CS"/>
</dbReference>
<protein>
    <submittedName>
        <fullName evidence="5">TetR/AcrR family transcriptional regulator</fullName>
    </submittedName>
</protein>
<gene>
    <name evidence="5" type="ORF">C5750_17170</name>
</gene>
<feature type="DNA-binding region" description="H-T-H motif" evidence="3">
    <location>
        <begin position="42"/>
        <end position="61"/>
    </location>
</feature>
<evidence type="ECO:0000259" key="4">
    <source>
        <dbReference type="PROSITE" id="PS50977"/>
    </source>
</evidence>
<dbReference type="PROSITE" id="PS01081">
    <property type="entry name" value="HTH_TETR_1"/>
    <property type="match status" value="1"/>
</dbReference>
<dbReference type="GO" id="GO:0000976">
    <property type="term" value="F:transcription cis-regulatory region binding"/>
    <property type="evidence" value="ECO:0007669"/>
    <property type="project" value="TreeGrafter"/>
</dbReference>
<accession>A0A2S9JF78</accession>
<dbReference type="AlphaFoldDB" id="A0A2S9JF78"/>
<evidence type="ECO:0000313" key="5">
    <source>
        <dbReference type="EMBL" id="PRD51590.1"/>
    </source>
</evidence>
<sequence length="202" mass="22273">MRQRDGMKKTIRPRTKPSDIRRQELMDAAAGLFIEQGVEATTIDAITARAEVAKGTFYHYFSTKNGILEALRAAFSQGFLDRVGAAVDTVPAGDHAARLRQWLVAGVTIYMAEYELHDVVFHQHGRRMQYRTEKNAIVGQLAGLLAAGARDGAWNARNPEFVAVVVYQGFHGAVDDAIERGLQDPAPIAAALFDLFSLMLRT</sequence>
<dbReference type="Gene3D" id="1.10.10.60">
    <property type="entry name" value="Homeodomain-like"/>
    <property type="match status" value="1"/>
</dbReference>
<feature type="domain" description="HTH tetR-type" evidence="4">
    <location>
        <begin position="19"/>
        <end position="79"/>
    </location>
</feature>
<keyword evidence="2 3" id="KW-0238">DNA-binding</keyword>
<organism evidence="5 6">
    <name type="scientific">Phyllobacterium myrsinacearum</name>
    <dbReference type="NCBI Taxonomy" id="28101"/>
    <lineage>
        <taxon>Bacteria</taxon>
        <taxon>Pseudomonadati</taxon>
        <taxon>Pseudomonadota</taxon>
        <taxon>Alphaproteobacteria</taxon>
        <taxon>Hyphomicrobiales</taxon>
        <taxon>Phyllobacteriaceae</taxon>
        <taxon>Phyllobacterium</taxon>
    </lineage>
</organism>
<evidence type="ECO:0000313" key="6">
    <source>
        <dbReference type="Proteomes" id="UP000238563"/>
    </source>
</evidence>
<dbReference type="Pfam" id="PF00440">
    <property type="entry name" value="TetR_N"/>
    <property type="match status" value="1"/>
</dbReference>
<reference evidence="5 6" key="1">
    <citation type="submission" date="2018-02" db="EMBL/GenBank/DDBJ databases">
        <title>The draft genome of Phyllobacterium myrsinacearum DSM5892.</title>
        <authorList>
            <person name="Li L."/>
            <person name="Liu L."/>
            <person name="Zhang X."/>
            <person name="Wang T."/>
        </authorList>
    </citation>
    <scope>NUCLEOTIDE SEQUENCE [LARGE SCALE GENOMIC DNA]</scope>
    <source>
        <strain evidence="5 6">DSM 5892</strain>
    </source>
</reference>
<evidence type="ECO:0000256" key="3">
    <source>
        <dbReference type="PROSITE-ProRule" id="PRU00335"/>
    </source>
</evidence>
<keyword evidence="1" id="KW-0175">Coiled coil</keyword>
<dbReference type="PANTHER" id="PTHR30055:SF183">
    <property type="entry name" value="NUCLEOID OCCLUSION FACTOR SLMA"/>
    <property type="match status" value="1"/>
</dbReference>
<dbReference type="SUPFAM" id="SSF46689">
    <property type="entry name" value="Homeodomain-like"/>
    <property type="match status" value="1"/>
</dbReference>
<dbReference type="Gene3D" id="1.10.357.10">
    <property type="entry name" value="Tetracycline Repressor, domain 2"/>
    <property type="match status" value="1"/>
</dbReference>
<dbReference type="EMBL" id="PVBT01000005">
    <property type="protein sequence ID" value="PRD51590.1"/>
    <property type="molecule type" value="Genomic_DNA"/>
</dbReference>
<evidence type="ECO:0000256" key="1">
    <source>
        <dbReference type="ARBA" id="ARBA00023054"/>
    </source>
</evidence>
<dbReference type="InterPro" id="IPR001647">
    <property type="entry name" value="HTH_TetR"/>
</dbReference>
<dbReference type="InterPro" id="IPR050109">
    <property type="entry name" value="HTH-type_TetR-like_transc_reg"/>
</dbReference>
<name>A0A2S9JF78_9HYPH</name>
<proteinExistence type="predicted"/>
<keyword evidence="6" id="KW-1185">Reference proteome</keyword>
<dbReference type="Proteomes" id="UP000238563">
    <property type="component" value="Unassembled WGS sequence"/>
</dbReference>
<evidence type="ECO:0000256" key="2">
    <source>
        <dbReference type="ARBA" id="ARBA00023125"/>
    </source>
</evidence>
<dbReference type="InterPro" id="IPR009057">
    <property type="entry name" value="Homeodomain-like_sf"/>
</dbReference>
<dbReference type="OrthoDB" id="9811084at2"/>
<dbReference type="PANTHER" id="PTHR30055">
    <property type="entry name" value="HTH-TYPE TRANSCRIPTIONAL REGULATOR RUTR"/>
    <property type="match status" value="1"/>
</dbReference>
<dbReference type="GO" id="GO:0003700">
    <property type="term" value="F:DNA-binding transcription factor activity"/>
    <property type="evidence" value="ECO:0007669"/>
    <property type="project" value="TreeGrafter"/>
</dbReference>